<dbReference type="EMBL" id="KL198066">
    <property type="protein sequence ID" value="KDQ10561.1"/>
    <property type="molecule type" value="Genomic_DNA"/>
</dbReference>
<sequence length="1097" mass="123212">MPCTRKPLPDTFEEDPNDASRVVCMLCSRRLARSVTITRGRIKRHSNTAEHKASVSSDTIRKEHIDWGNTGILDDVFEHDDRVYDYQGNEILFDAGGSNDTSTQKHLAEELEHFELWGEYQDLCEGDDDEDVAITNVMAHMRNIGFEDDSDGDEDPPENMEPSTKSRWFPYPSKTMFVLDLLDSMPRLRFSNNALATIIWAMKHVHQTELPSLKALRKIQGDLCKKVGPETAEIKTTMGNTFSVNTLQSGVAKDFACPLIREEMKLYIVDPGDGPVSETFHAAKAQDTDPDLDSPMYADHYENHYYRNEIAKLHNGQYAIVHQWRMTSEGLCADVNHVDVDIETAHDWATFMPNPLRAKANGKRLYTVHLNVWADDVSGARSKQYNEHYNIYYQNSGIPHKKLAQEFFVRFASASTHATSLEQLNAQSLECSHIGMGGNLPCWRCKVGGSNAEKETVLYETLYKPGAPRDPDKTLEEVKRQLSLAAQGVSHNAMNLEQQKSGVKDSIAETFICRLCTVSQEMTGRSTRRKLTSTEQAALQKILDDITGTKWNKLLELKSLGLNVHTDTPDELLHLYLLGQDKYVWHILHNKWDPRDAPLFLIRLESACLKGLTLPPVRAKWILKHSNGLVGKHFKALQQLAVFEVHGLKLGPYIFDLLKATGELGAHLWFPKIRKMEQFLSDLKIYIDNVLDIWSLIDPGRILDKGKLHTLLHFIDDIRRFGPAIGPWKALIYGPPAILFSTEGFECFNAIFRMCSVLSNRLAPSRNITLQFSHMDCFKHIISGGFWRGTNGHFIQAGDGMRAFMNSEKLVQRNLGYIDKKDLVPGTAKLKSAKKHGAAKWCETRYAMLDPPITIEADSVWEECSYVIGQHQDICVEQSWDPLTIERIQSVLQRVTDPTILVIVEVFLLAEARSKRYNMPQLLAGAAGPRLRAFLAKDVHFDFNAQHDCLAAGCSTSGTRPVRQERSDTAATEPIWVHNTQSTSSQYLVNMHALHNADLIREALPRTLTEPIAYLKDRVSSHQASSAIVSGQRTQRRAKAAEKAKERAAQRRAGEAGTGTQDKGKGKRNRGQGSRRAEGDAGLANADAGLLQGGGRP</sequence>
<dbReference type="AlphaFoldDB" id="A0A067MG57"/>
<feature type="region of interest" description="Disordered" evidence="1">
    <location>
        <begin position="1019"/>
        <end position="1097"/>
    </location>
</feature>
<proteinExistence type="predicted"/>
<evidence type="ECO:0000313" key="2">
    <source>
        <dbReference type="EMBL" id="KDQ10561.1"/>
    </source>
</evidence>
<keyword evidence="3" id="KW-1185">Reference proteome</keyword>
<feature type="compositionally biased region" description="Polar residues" evidence="1">
    <location>
        <begin position="1021"/>
        <end position="1031"/>
    </location>
</feature>
<organism evidence="2 3">
    <name type="scientific">Botryobasidium botryosum (strain FD-172 SS1)</name>
    <dbReference type="NCBI Taxonomy" id="930990"/>
    <lineage>
        <taxon>Eukaryota</taxon>
        <taxon>Fungi</taxon>
        <taxon>Dikarya</taxon>
        <taxon>Basidiomycota</taxon>
        <taxon>Agaricomycotina</taxon>
        <taxon>Agaricomycetes</taxon>
        <taxon>Cantharellales</taxon>
        <taxon>Botryobasidiaceae</taxon>
        <taxon>Botryobasidium</taxon>
    </lineage>
</organism>
<feature type="region of interest" description="Disordered" evidence="1">
    <location>
        <begin position="145"/>
        <end position="166"/>
    </location>
</feature>
<accession>A0A067MG57</accession>
<dbReference type="Proteomes" id="UP000027195">
    <property type="component" value="Unassembled WGS sequence"/>
</dbReference>
<name>A0A067MG57_BOTB1</name>
<dbReference type="STRING" id="930990.A0A067MG57"/>
<dbReference type="OrthoDB" id="2506088at2759"/>
<evidence type="ECO:0000313" key="3">
    <source>
        <dbReference type="Proteomes" id="UP000027195"/>
    </source>
</evidence>
<dbReference type="PANTHER" id="PTHR31912:SF34">
    <property type="entry name" value="NOTOCHORD-RELATED PROTEIN"/>
    <property type="match status" value="1"/>
</dbReference>
<dbReference type="PANTHER" id="PTHR31912">
    <property type="entry name" value="IP13529P"/>
    <property type="match status" value="1"/>
</dbReference>
<dbReference type="InParanoid" id="A0A067MG57"/>
<reference evidence="3" key="1">
    <citation type="journal article" date="2014" name="Proc. Natl. Acad. Sci. U.S.A.">
        <title>Extensive sampling of basidiomycete genomes demonstrates inadequacy of the white-rot/brown-rot paradigm for wood decay fungi.</title>
        <authorList>
            <person name="Riley R."/>
            <person name="Salamov A.A."/>
            <person name="Brown D.W."/>
            <person name="Nagy L.G."/>
            <person name="Floudas D."/>
            <person name="Held B.W."/>
            <person name="Levasseur A."/>
            <person name="Lombard V."/>
            <person name="Morin E."/>
            <person name="Otillar R."/>
            <person name="Lindquist E.A."/>
            <person name="Sun H."/>
            <person name="LaButti K.M."/>
            <person name="Schmutz J."/>
            <person name="Jabbour D."/>
            <person name="Luo H."/>
            <person name="Baker S.E."/>
            <person name="Pisabarro A.G."/>
            <person name="Walton J.D."/>
            <person name="Blanchette R.A."/>
            <person name="Henrissat B."/>
            <person name="Martin F."/>
            <person name="Cullen D."/>
            <person name="Hibbett D.S."/>
            <person name="Grigoriev I.V."/>
        </authorList>
    </citation>
    <scope>NUCLEOTIDE SEQUENCE [LARGE SCALE GENOMIC DNA]</scope>
    <source>
        <strain evidence="3">FD-172 SS1</strain>
    </source>
</reference>
<feature type="compositionally biased region" description="Basic and acidic residues" evidence="1">
    <location>
        <begin position="1039"/>
        <end position="1054"/>
    </location>
</feature>
<feature type="compositionally biased region" description="Acidic residues" evidence="1">
    <location>
        <begin position="146"/>
        <end position="158"/>
    </location>
</feature>
<feature type="compositionally biased region" description="Low complexity" evidence="1">
    <location>
        <begin position="1080"/>
        <end position="1090"/>
    </location>
</feature>
<gene>
    <name evidence="2" type="ORF">BOTBODRAFT_57961</name>
</gene>
<evidence type="ECO:0000256" key="1">
    <source>
        <dbReference type="SAM" id="MobiDB-lite"/>
    </source>
</evidence>
<dbReference type="HOGENOM" id="CLU_004591_2_0_1"/>
<protein>
    <submittedName>
        <fullName evidence="2">Uncharacterized protein</fullName>
    </submittedName>
</protein>